<reference evidence="5 6" key="1">
    <citation type="submission" date="2020-06" db="EMBL/GenBank/DDBJ databases">
        <title>Genome sequence of 2 isolates from Red Sea Mangroves.</title>
        <authorList>
            <person name="Sefrji F."/>
            <person name="Michoud G."/>
            <person name="Merlino G."/>
            <person name="Daffonchio D."/>
        </authorList>
    </citation>
    <scope>NUCLEOTIDE SEQUENCE [LARGE SCALE GENOMIC DNA]</scope>
    <source>
        <strain evidence="5 6">R1DC25</strain>
    </source>
</reference>
<dbReference type="AlphaFoldDB" id="A0A7S8HAZ7"/>
<dbReference type="GO" id="GO:0046872">
    <property type="term" value="F:metal ion binding"/>
    <property type="evidence" value="ECO:0007669"/>
    <property type="project" value="InterPro"/>
</dbReference>
<dbReference type="SUPFAM" id="SSF51338">
    <property type="entry name" value="Composite domain of metallo-dependent hydrolases"/>
    <property type="match status" value="1"/>
</dbReference>
<keyword evidence="5" id="KW-0378">Hydrolase</keyword>
<dbReference type="PANTHER" id="PTHR43668:SF2">
    <property type="entry name" value="ALLANTOINASE"/>
    <property type="match status" value="1"/>
</dbReference>
<evidence type="ECO:0000259" key="3">
    <source>
        <dbReference type="Pfam" id="PF07969"/>
    </source>
</evidence>
<feature type="domain" description="Dihydroorotase catalytic" evidence="4">
    <location>
        <begin position="64"/>
        <end position="251"/>
    </location>
</feature>
<dbReference type="NCBIfam" id="TIGR00857">
    <property type="entry name" value="pyrC_multi"/>
    <property type="match status" value="1"/>
</dbReference>
<keyword evidence="2" id="KW-0665">Pyrimidine biosynthesis</keyword>
<dbReference type="InterPro" id="IPR013108">
    <property type="entry name" value="Amidohydro_3"/>
</dbReference>
<name>A0A7S8HAZ7_9HYPH</name>
<dbReference type="Gene3D" id="3.20.20.140">
    <property type="entry name" value="Metal-dependent hydrolases"/>
    <property type="match status" value="1"/>
</dbReference>
<dbReference type="Proteomes" id="UP000593594">
    <property type="component" value="Chromosome"/>
</dbReference>
<sequence length="441" mass="46263">MSGNAPDTGPNGRRAFVNARLVDPAQGLDGPGGLIVEDGTILACGADVTADSAGSGTEIRDCAGAIVMPGLIDMRVFTGEPGAEHRETLASASEAAAAGGVTTLIVMPNTNPVIDDVALVDFILRRARDTAIVRIAPMAALTKGTGGVEMTEIGMLREAGAVAVTDGIVPVTNARLLRRVLAYAHDFGMLVVQHVEEPELARGGVMNEGEVATRLGLSGIPIEAEVIMLERDLRLVALTGARYHAAQISCRASLDLIRRAKENGLPVTCGVSVNHLALNENDIGAYRTFFKLSPPLRGEDDRAAMVEGLRDGLIDVIVSSHDPQEPDTKRLPFSEAAFGAIGLETLLPAALSLHHDGAVPLGEIVAALATRPARILGFDMGTLAPGTPADLAVVDPQRSWRVGPDSLRSKSKNSPFEHRMLEGRVLETVVAGRTVFALGAE</sequence>
<dbReference type="NCBIfam" id="NF006558">
    <property type="entry name" value="PRK09059.1"/>
    <property type="match status" value="1"/>
</dbReference>
<dbReference type="SUPFAM" id="SSF51556">
    <property type="entry name" value="Metallo-dependent hydrolases"/>
    <property type="match status" value="1"/>
</dbReference>
<evidence type="ECO:0000313" key="6">
    <source>
        <dbReference type="Proteomes" id="UP000593594"/>
    </source>
</evidence>
<dbReference type="GO" id="GO:0004151">
    <property type="term" value="F:dihydroorotase activity"/>
    <property type="evidence" value="ECO:0007669"/>
    <property type="project" value="UniProtKB-EC"/>
</dbReference>
<evidence type="ECO:0000313" key="5">
    <source>
        <dbReference type="EMBL" id="QPC41608.1"/>
    </source>
</evidence>
<organism evidence="5 6">
    <name type="scientific">Kaustia mangrovi</name>
    <dbReference type="NCBI Taxonomy" id="2593653"/>
    <lineage>
        <taxon>Bacteria</taxon>
        <taxon>Pseudomonadati</taxon>
        <taxon>Pseudomonadota</taxon>
        <taxon>Alphaproteobacteria</taxon>
        <taxon>Hyphomicrobiales</taxon>
        <taxon>Parvibaculaceae</taxon>
        <taxon>Kaustia</taxon>
    </lineage>
</organism>
<dbReference type="InterPro" id="IPR032466">
    <property type="entry name" value="Metal_Hydrolase"/>
</dbReference>
<dbReference type="KEGG" id="kmn:HW532_02020"/>
<dbReference type="InterPro" id="IPR024403">
    <property type="entry name" value="DHOase_cat"/>
</dbReference>
<dbReference type="EC" id="3.5.2.3" evidence="5"/>
<feature type="domain" description="Amidohydrolase 3" evidence="3">
    <location>
        <begin position="356"/>
        <end position="436"/>
    </location>
</feature>
<proteinExistence type="predicted"/>
<evidence type="ECO:0000256" key="2">
    <source>
        <dbReference type="ARBA" id="ARBA00022975"/>
    </source>
</evidence>
<dbReference type="Gene3D" id="2.30.40.10">
    <property type="entry name" value="Urease, subunit C, domain 1"/>
    <property type="match status" value="1"/>
</dbReference>
<dbReference type="GO" id="GO:0006145">
    <property type="term" value="P:purine nucleobase catabolic process"/>
    <property type="evidence" value="ECO:0007669"/>
    <property type="project" value="TreeGrafter"/>
</dbReference>
<dbReference type="CDD" id="cd01317">
    <property type="entry name" value="DHOase_IIa"/>
    <property type="match status" value="1"/>
</dbReference>
<dbReference type="PANTHER" id="PTHR43668">
    <property type="entry name" value="ALLANTOINASE"/>
    <property type="match status" value="1"/>
</dbReference>
<dbReference type="EMBL" id="CP058214">
    <property type="protein sequence ID" value="QPC41608.1"/>
    <property type="molecule type" value="Genomic_DNA"/>
</dbReference>
<dbReference type="RefSeq" id="WP_213162828.1">
    <property type="nucleotide sequence ID" value="NZ_CP058214.1"/>
</dbReference>
<keyword evidence="1" id="KW-0862">Zinc</keyword>
<dbReference type="InterPro" id="IPR004722">
    <property type="entry name" value="DHOase"/>
</dbReference>
<keyword evidence="6" id="KW-1185">Reference proteome</keyword>
<dbReference type="Pfam" id="PF12890">
    <property type="entry name" value="DHOase"/>
    <property type="match status" value="1"/>
</dbReference>
<dbReference type="InterPro" id="IPR011059">
    <property type="entry name" value="Metal-dep_hydrolase_composite"/>
</dbReference>
<dbReference type="GO" id="GO:0006221">
    <property type="term" value="P:pyrimidine nucleotide biosynthetic process"/>
    <property type="evidence" value="ECO:0007669"/>
    <property type="project" value="UniProtKB-KW"/>
</dbReference>
<protein>
    <submittedName>
        <fullName evidence="5">Dihydroorotase</fullName>
        <ecNumber evidence="5">3.5.2.3</ecNumber>
    </submittedName>
</protein>
<evidence type="ECO:0000259" key="4">
    <source>
        <dbReference type="Pfam" id="PF12890"/>
    </source>
</evidence>
<gene>
    <name evidence="5" type="ORF">HW532_02020</name>
</gene>
<dbReference type="GO" id="GO:0005737">
    <property type="term" value="C:cytoplasm"/>
    <property type="evidence" value="ECO:0007669"/>
    <property type="project" value="TreeGrafter"/>
</dbReference>
<dbReference type="GO" id="GO:0004038">
    <property type="term" value="F:allantoinase activity"/>
    <property type="evidence" value="ECO:0007669"/>
    <property type="project" value="TreeGrafter"/>
</dbReference>
<evidence type="ECO:0000256" key="1">
    <source>
        <dbReference type="ARBA" id="ARBA00022833"/>
    </source>
</evidence>
<dbReference type="Pfam" id="PF07969">
    <property type="entry name" value="Amidohydro_3"/>
    <property type="match status" value="1"/>
</dbReference>
<accession>A0A7S8HAZ7</accession>
<dbReference type="InterPro" id="IPR050138">
    <property type="entry name" value="DHOase/Allantoinase_Hydrolase"/>
</dbReference>